<evidence type="ECO:0008006" key="6">
    <source>
        <dbReference type="Google" id="ProtNLM"/>
    </source>
</evidence>
<dbReference type="Proteomes" id="UP000008896">
    <property type="component" value="Chromosome"/>
</dbReference>
<dbReference type="AlphaFoldDB" id="A0AB72XRL8"/>
<evidence type="ECO:0000313" key="4">
    <source>
        <dbReference type="EMBL" id="CCC46251.1"/>
    </source>
</evidence>
<protein>
    <recommendedName>
        <fullName evidence="6">Transmembrane protein</fullName>
    </recommendedName>
</protein>
<name>A0AB72XRL8_MYCCP</name>
<feature type="domain" description="DUF5632" evidence="3">
    <location>
        <begin position="520"/>
        <end position="601"/>
    </location>
</feature>
<accession>A0AB72XRL8</accession>
<reference evidence="4 5" key="1">
    <citation type="journal article" date="2012" name="PLoS Negl. Trop. Dis.">
        <title>The Genome of Mycobacterium Africanum West African 2 Reveals a Lineage-Specific Locus and Genome Erosion Common to the M. tuberculosis Complex.</title>
        <authorList>
            <person name="Bentley S.D."/>
            <person name="Comas I."/>
            <person name="Bryant J.M."/>
            <person name="Walker D."/>
            <person name="Smith N.H."/>
            <person name="Harris S.R."/>
            <person name="Thurston S."/>
            <person name="Gagneux S."/>
            <person name="Wood J."/>
            <person name="Antonio M."/>
            <person name="Quail M.A."/>
            <person name="Gehre F."/>
            <person name="Adegbola R.A."/>
            <person name="Parkhill J."/>
            <person name="de Jong B.C."/>
        </authorList>
    </citation>
    <scope>NUCLEOTIDE SEQUENCE [LARGE SCALE GENOMIC DNA]</scope>
    <source>
        <strain evidence="4 5">CIPT 140010059</strain>
    </source>
</reference>
<organism evidence="4 5">
    <name type="scientific">Mycobacterium canettii (strain CIPT 140010059)</name>
    <dbReference type="NCBI Taxonomy" id="1048245"/>
    <lineage>
        <taxon>Bacteria</taxon>
        <taxon>Bacillati</taxon>
        <taxon>Actinomycetota</taxon>
        <taxon>Actinomycetes</taxon>
        <taxon>Mycobacteriales</taxon>
        <taxon>Mycobacteriaceae</taxon>
        <taxon>Mycobacterium</taxon>
        <taxon>Mycobacterium tuberculosis complex</taxon>
    </lineage>
</organism>
<evidence type="ECO:0000259" key="3">
    <source>
        <dbReference type="Pfam" id="PF18646"/>
    </source>
</evidence>
<gene>
    <name evidence="4" type="ordered locus">MCAN_39201</name>
</gene>
<dbReference type="EMBL" id="HE572590">
    <property type="protein sequence ID" value="CCC46251.1"/>
    <property type="molecule type" value="Genomic_DNA"/>
</dbReference>
<dbReference type="Pfam" id="PF18646">
    <property type="entry name" value="DUF5632"/>
    <property type="match status" value="1"/>
</dbReference>
<dbReference type="InterPro" id="IPR040604">
    <property type="entry name" value="DUF5632"/>
</dbReference>
<feature type="region of interest" description="Disordered" evidence="1">
    <location>
        <begin position="449"/>
        <end position="474"/>
    </location>
</feature>
<dbReference type="KEGG" id="mce:MCAN_39201"/>
<feature type="domain" description="DUF5631" evidence="2">
    <location>
        <begin position="629"/>
        <end position="722"/>
    </location>
</feature>
<sequence length="735" mass="74074">MVAGDLPAGKWTPALIGAWWPTPPTALRAAAHHWATWMTLKQELAESLRGQRELLSRNEGRTAEDLISRYFQGEKSELDKAEKYKVKADAFNSGADAIHYLRSRLTEIADAGNREVDEVLASKKLLPEQVAEIQAIQARCNADAANASRAAVDKILAATQEILEAEGTGRDARSWAREHGFDIDDVPPPRSISKDDLDSAPAAIGDRGMRGDGGVPSAGVGAEMTPEPGQSVGETGMRGDGGVWSSDGGVVAALPPAAPVSDTGLRGSTGPVPPAPVVTSPPAATLPVIGGGIPAAPAMPGGSLSPAALGQGVSPTSVGQSFATGMVTGQPAAAGAHSLSEGAMTAMQSGSVPPPQVAPPITAPPVVSAPTMAAGIEATHGPVDTPANTPGAPPASIGTTGPVAPAVVTAGPVAAPAAPVVGGSAMPSGPLPAYGSDLRPPVVAPPAMPSVSTAPVSGAPVAPSASSSPSAGGALVSPVERAASKAVAGQASASASSMAGASAASATAGATAGAVSARAAEQQRLQQIVDAVARQEPRLSWAAGLRDDGTTTLLVTDLAGGWVPPHVRLPANVTLLEPAARRRDVGVVDLLGAVVAVAAHQSNGYVAEPGPDAPVLSGDRSARSAIPKVDEFGPTLVEAVRRRDSLPRIAQAIALPAVRKTGVLENEVELLRGCTAAVKESVLKAYPSHDLTGVGDWMLLAAIEALIDEQDYLANYHVAWYAITTRRGGSRGFAA</sequence>
<evidence type="ECO:0000259" key="2">
    <source>
        <dbReference type="Pfam" id="PF18645"/>
    </source>
</evidence>
<reference evidence="4 5" key="2">
    <citation type="journal article" date="2013" name="Nat. Genet.">
        <title>Genomic analysis of smooth tubercle bacilli provides insights into ancestry and pathoadaptation of Mycobacterium tuberculosis.</title>
        <authorList>
            <person name="Supply P."/>
            <person name="Marceau M."/>
            <person name="Mangenot S."/>
            <person name="Roche D."/>
            <person name="Rouanet C."/>
            <person name="Khanna V."/>
            <person name="Majlessi L."/>
            <person name="Criscuolo A."/>
            <person name="Tap J."/>
            <person name="Pawlik A."/>
            <person name="Fiette L."/>
            <person name="Orgeur M."/>
            <person name="Fabre M."/>
            <person name="Parmentier C."/>
            <person name="Frigui W."/>
            <person name="Simeone R."/>
            <person name="Boritsch E.C."/>
            <person name="Debrie A.S."/>
            <person name="Willery E."/>
            <person name="Walker D."/>
            <person name="Quail M.A."/>
            <person name="Ma L."/>
            <person name="Bouchier C."/>
            <person name="Salvignol G."/>
            <person name="Sayes F."/>
            <person name="Cascioferro A."/>
            <person name="Seemann T."/>
            <person name="Barbe V."/>
            <person name="Locht C."/>
            <person name="Gutierrez M.C."/>
            <person name="Leclerc C."/>
            <person name="Bentley S.D."/>
            <person name="Stinear T.P."/>
            <person name="Brisse S."/>
            <person name="Medigue C."/>
            <person name="Parkhill J."/>
            <person name="Cruveiller S."/>
            <person name="Brosch R."/>
        </authorList>
    </citation>
    <scope>NUCLEOTIDE SEQUENCE [LARGE SCALE GENOMIC DNA]</scope>
    <source>
        <strain evidence="4 5">CIPT 140010059</strain>
    </source>
</reference>
<evidence type="ECO:0000313" key="5">
    <source>
        <dbReference type="Proteomes" id="UP000008896"/>
    </source>
</evidence>
<proteinExistence type="predicted"/>
<feature type="compositionally biased region" description="Low complexity" evidence="1">
    <location>
        <begin position="243"/>
        <end position="255"/>
    </location>
</feature>
<dbReference type="InterPro" id="IPR040833">
    <property type="entry name" value="DUF5631"/>
</dbReference>
<feature type="region of interest" description="Disordered" evidence="1">
    <location>
        <begin position="180"/>
        <end position="276"/>
    </location>
</feature>
<dbReference type="Pfam" id="PF18645">
    <property type="entry name" value="DUF5631"/>
    <property type="match status" value="1"/>
</dbReference>
<evidence type="ECO:0000256" key="1">
    <source>
        <dbReference type="SAM" id="MobiDB-lite"/>
    </source>
</evidence>